<evidence type="ECO:0000256" key="1">
    <source>
        <dbReference type="ARBA" id="ARBA00022801"/>
    </source>
</evidence>
<keyword evidence="4" id="KW-0472">Membrane</keyword>
<evidence type="ECO:0000256" key="2">
    <source>
        <dbReference type="PIRSR" id="PIRSR605754-1"/>
    </source>
</evidence>
<dbReference type="Pfam" id="PF04203">
    <property type="entry name" value="Sortase"/>
    <property type="match status" value="1"/>
</dbReference>
<keyword evidence="6" id="KW-1185">Reference proteome</keyword>
<evidence type="ECO:0008006" key="7">
    <source>
        <dbReference type="Google" id="ProtNLM"/>
    </source>
</evidence>
<feature type="active site" description="Acyl-thioester intermediate" evidence="2">
    <location>
        <position position="222"/>
    </location>
</feature>
<evidence type="ECO:0000256" key="4">
    <source>
        <dbReference type="SAM" id="Phobius"/>
    </source>
</evidence>
<organism evidence="5 6">
    <name type="scientific">Vagococcus vulneris</name>
    <dbReference type="NCBI Taxonomy" id="1977869"/>
    <lineage>
        <taxon>Bacteria</taxon>
        <taxon>Bacillati</taxon>
        <taxon>Bacillota</taxon>
        <taxon>Bacilli</taxon>
        <taxon>Lactobacillales</taxon>
        <taxon>Enterococcaceae</taxon>
        <taxon>Vagococcus</taxon>
    </lineage>
</organism>
<protein>
    <recommendedName>
        <fullName evidence="7">Class D sortase</fullName>
    </recommendedName>
</protein>
<dbReference type="InterPro" id="IPR041999">
    <property type="entry name" value="Sortase_D_1"/>
</dbReference>
<dbReference type="CDD" id="cd05828">
    <property type="entry name" value="Sortase_D_1"/>
    <property type="match status" value="1"/>
</dbReference>
<accession>A0A429ZUJ5</accession>
<sequence length="250" mass="27819">MVLALKNIGWLNIMRKYKLWAYIYMPILFLCLGYGILSVILSPVIDLVKSTITLVIMDKPTSDMKQAKSIFSDKKTEKKNGEKKTNIKEKETTQKTQPATIPAKDVTYPDTSVEYAKINIDKANIHSKIFFGDSPADLRKGVGQYPGSVFPGEVGTSLMGGHNTTDFGTMNLVDVGDSIVIETNYGTYTYKVTSHRVAKFNDPSAIESLYVKEGHKLILYTCYPMDMVGLTDDRLFVYADLESGPLIDAS</sequence>
<reference evidence="5 6" key="1">
    <citation type="submission" date="2017-05" db="EMBL/GenBank/DDBJ databases">
        <title>Vagococcus spp. assemblies.</title>
        <authorList>
            <person name="Gulvik C.A."/>
        </authorList>
    </citation>
    <scope>NUCLEOTIDE SEQUENCE [LARGE SCALE GENOMIC DNA]</scope>
    <source>
        <strain evidence="5 6">SS1995</strain>
    </source>
</reference>
<dbReference type="InterPro" id="IPR023365">
    <property type="entry name" value="Sortase_dom-sf"/>
</dbReference>
<dbReference type="NCBIfam" id="TIGR01076">
    <property type="entry name" value="sortase_fam"/>
    <property type="match status" value="1"/>
</dbReference>
<dbReference type="EMBL" id="NGJS01000017">
    <property type="protein sequence ID" value="RST97352.1"/>
    <property type="molecule type" value="Genomic_DNA"/>
</dbReference>
<feature type="active site" description="Proton donor/acceptor" evidence="2">
    <location>
        <position position="162"/>
    </location>
</feature>
<evidence type="ECO:0000313" key="6">
    <source>
        <dbReference type="Proteomes" id="UP000287857"/>
    </source>
</evidence>
<dbReference type="GO" id="GO:0016787">
    <property type="term" value="F:hydrolase activity"/>
    <property type="evidence" value="ECO:0007669"/>
    <property type="project" value="UniProtKB-KW"/>
</dbReference>
<comment type="caution">
    <text evidence="5">The sequence shown here is derived from an EMBL/GenBank/DDBJ whole genome shotgun (WGS) entry which is preliminary data.</text>
</comment>
<proteinExistence type="predicted"/>
<feature type="region of interest" description="Disordered" evidence="3">
    <location>
        <begin position="67"/>
        <end position="103"/>
    </location>
</feature>
<evidence type="ECO:0000313" key="5">
    <source>
        <dbReference type="EMBL" id="RST97352.1"/>
    </source>
</evidence>
<dbReference type="Proteomes" id="UP000287857">
    <property type="component" value="Unassembled WGS sequence"/>
</dbReference>
<dbReference type="InterPro" id="IPR005754">
    <property type="entry name" value="Sortase"/>
</dbReference>
<dbReference type="Gene3D" id="2.40.260.10">
    <property type="entry name" value="Sortase"/>
    <property type="match status" value="1"/>
</dbReference>
<dbReference type="AlphaFoldDB" id="A0A429ZUJ5"/>
<dbReference type="SUPFAM" id="SSF63817">
    <property type="entry name" value="Sortase"/>
    <property type="match status" value="1"/>
</dbReference>
<name>A0A429ZUJ5_9ENTE</name>
<keyword evidence="1" id="KW-0378">Hydrolase</keyword>
<feature type="transmembrane region" description="Helical" evidence="4">
    <location>
        <begin position="21"/>
        <end position="45"/>
    </location>
</feature>
<keyword evidence="4" id="KW-0812">Transmembrane</keyword>
<feature type="compositionally biased region" description="Basic and acidic residues" evidence="3">
    <location>
        <begin position="67"/>
        <end position="93"/>
    </location>
</feature>
<keyword evidence="4" id="KW-1133">Transmembrane helix</keyword>
<evidence type="ECO:0000256" key="3">
    <source>
        <dbReference type="SAM" id="MobiDB-lite"/>
    </source>
</evidence>
<gene>
    <name evidence="5" type="ORF">CBF37_09730</name>
</gene>